<dbReference type="InterPro" id="IPR024466">
    <property type="entry name" value="CHP02679_N"/>
</dbReference>
<dbReference type="InterPro" id="IPR024465">
    <property type="entry name" value="DUF2399"/>
</dbReference>
<evidence type="ECO:0000313" key="5">
    <source>
        <dbReference type="Proteomes" id="UP000005710"/>
    </source>
</evidence>
<dbReference type="OrthoDB" id="1661308at2"/>
<evidence type="ECO:0000259" key="2">
    <source>
        <dbReference type="Pfam" id="PF09664"/>
    </source>
</evidence>
<reference evidence="4" key="1">
    <citation type="submission" date="2010-10" db="EMBL/GenBank/DDBJ databases">
        <authorList>
            <consortium name="US DOE Joint Genome Institute (JGI-PGF)"/>
            <person name="Lucas S."/>
            <person name="Copeland A."/>
            <person name="Lapidus A."/>
            <person name="Bruce D."/>
            <person name="Goodwin L."/>
            <person name="Pitluck S."/>
            <person name="Kyrpides N."/>
            <person name="Mavromatis K."/>
            <person name="Detter J.C."/>
            <person name="Han C."/>
            <person name="Land M."/>
            <person name="Hauser L."/>
            <person name="Markowitz V."/>
            <person name="Cheng J.-F."/>
            <person name="Hugenholtz P."/>
            <person name="Woyke T."/>
            <person name="Wu D."/>
            <person name="Pukall R."/>
            <person name="Wahrenburg C."/>
            <person name="Brambilla E."/>
            <person name="Klenk H.-P."/>
            <person name="Eisen J.A."/>
        </authorList>
    </citation>
    <scope>NUCLEOTIDE SEQUENCE [LARGE SCALE GENOMIC DNA]</scope>
    <source>
        <strain evidence="4">DSM 13965</strain>
    </source>
</reference>
<evidence type="ECO:0000313" key="4">
    <source>
        <dbReference type="EMBL" id="EKP95371.1"/>
    </source>
</evidence>
<feature type="region of interest" description="Disordered" evidence="1">
    <location>
        <begin position="519"/>
        <end position="543"/>
    </location>
</feature>
<comment type="caution">
    <text evidence="4">The sequence shown here is derived from an EMBL/GenBank/DDBJ whole genome shotgun (WGS) entry which is preliminary data.</text>
</comment>
<organism evidence="4 5">
    <name type="scientific">Thermaerobacter subterraneus DSM 13965</name>
    <dbReference type="NCBI Taxonomy" id="867903"/>
    <lineage>
        <taxon>Bacteria</taxon>
        <taxon>Bacillati</taxon>
        <taxon>Bacillota</taxon>
        <taxon>Clostridia</taxon>
        <taxon>Eubacteriales</taxon>
        <taxon>Clostridiales Family XVII. Incertae Sedis</taxon>
        <taxon>Thermaerobacter</taxon>
    </lineage>
</organism>
<dbReference type="STRING" id="867903.ThesuDRAFT_01122"/>
<feature type="region of interest" description="Disordered" evidence="1">
    <location>
        <begin position="1"/>
        <end position="98"/>
    </location>
</feature>
<feature type="compositionally biased region" description="Low complexity" evidence="1">
    <location>
        <begin position="44"/>
        <end position="60"/>
    </location>
</feature>
<evidence type="ECO:0008006" key="6">
    <source>
        <dbReference type="Google" id="ProtNLM"/>
    </source>
</evidence>
<dbReference type="Pfam" id="PF09664">
    <property type="entry name" value="DUF2399"/>
    <property type="match status" value="2"/>
</dbReference>
<evidence type="ECO:0000256" key="1">
    <source>
        <dbReference type="SAM" id="MobiDB-lite"/>
    </source>
</evidence>
<name>K6QER1_9FIRM</name>
<sequence length="663" mass="70471">MEMGTGTGMGTGRGMGMGTGRATAMRDANPPSHDEIVTIRQVAERSPVPAPSAAAIATPATPGPAAPRPAAVPQGTAAPGGPEDDAGSTDPGPGSGARAAAAFFRRQEAWRGILTAARETCARLGRVGGTVAIAAADEAAWWALASLLGRDPRIPRRRRLVPPTQRREAQPEAVRVALAELDRALRRSRFRCGLLEALEAYFAEPVESRPQRRARELGSWQDFLREAEGWFTSEPARRWWEGVARGEAPGARQVRRDWNRGGDSRAALRRAVWHVARALNELPALQGRPEGPERSSRSSTTPWGATGSAPMAPPSAEPLALFAHRVCGDPHALDPDTPAGRLLLQALTVVLPEAGDLGRGLTSPALRRNVLLEAAGLAADDTSSTVAAFHLRAVLPDPRRAPPRDGSPRPVEAGGAANRDPGWIEDPVAAAACATGTVVVWPLREIRRRPRFFAAGGAAYAVENPQVFQALVDTLVRRREANLSDDEGGPRGGPSLLCTSGRLSLAAVLLLDRLIGRTGPGTPAPHQPARHRATGSDPRLGAGPGPCPERARLYYSGDFDVAGLEIAYSVITRYGAAACPWRMTAADYRHALAATAGDAGARRFDPGERRRLERLRARGFLPELIDEMLAVGHPAYQEGLIDRLLADLLAAVHAGMAIPHPHP</sequence>
<keyword evidence="5" id="KW-1185">Reference proteome</keyword>
<feature type="region of interest" description="Disordered" evidence="1">
    <location>
        <begin position="396"/>
        <end position="420"/>
    </location>
</feature>
<dbReference type="HOGENOM" id="CLU_413830_0_0_9"/>
<dbReference type="Pfam" id="PF11796">
    <property type="entry name" value="DUF3323"/>
    <property type="match status" value="1"/>
</dbReference>
<feature type="domain" description="DUF2399" evidence="2">
    <location>
        <begin position="551"/>
        <end position="648"/>
    </location>
</feature>
<proteinExistence type="predicted"/>
<feature type="domain" description="Conserved hypothetical protein CHP02679 N terminus" evidence="3">
    <location>
        <begin position="128"/>
        <end position="393"/>
    </location>
</feature>
<feature type="compositionally biased region" description="Basic and acidic residues" evidence="1">
    <location>
        <begin position="397"/>
        <end position="407"/>
    </location>
</feature>
<feature type="region of interest" description="Disordered" evidence="1">
    <location>
        <begin position="283"/>
        <end position="315"/>
    </location>
</feature>
<feature type="domain" description="DUF2399" evidence="2">
    <location>
        <begin position="442"/>
        <end position="515"/>
    </location>
</feature>
<gene>
    <name evidence="4" type="ORF">ThesuDRAFT_01122</name>
</gene>
<dbReference type="EMBL" id="AENY02000002">
    <property type="protein sequence ID" value="EKP95371.1"/>
    <property type="molecule type" value="Genomic_DNA"/>
</dbReference>
<dbReference type="Proteomes" id="UP000005710">
    <property type="component" value="Unassembled WGS sequence"/>
</dbReference>
<reference evidence="4" key="2">
    <citation type="submission" date="2012-10" db="EMBL/GenBank/DDBJ databases">
        <title>Improved high-quality draft of Thermaerobacter subterraneus C21, DSM 13965.</title>
        <authorList>
            <consortium name="DOE Joint Genome Institute"/>
            <person name="Eisen J."/>
            <person name="Huntemann M."/>
            <person name="Wei C.-L."/>
            <person name="Han J."/>
            <person name="Detter J.C."/>
            <person name="Han C."/>
            <person name="Tapia R."/>
            <person name="Chen A."/>
            <person name="Kyrpides N."/>
            <person name="Mavromatis K."/>
            <person name="Markowitz V."/>
            <person name="Szeto E."/>
            <person name="Ivanova N."/>
            <person name="Mikhailova N."/>
            <person name="Ovchinnikova G."/>
            <person name="Pagani I."/>
            <person name="Pati A."/>
            <person name="Goodwin L."/>
            <person name="Nordberg H.P."/>
            <person name="Cantor M.N."/>
            <person name="Hua S.X."/>
            <person name="Woyke T."/>
            <person name="Eisen J."/>
            <person name="Klenk H.-P."/>
        </authorList>
    </citation>
    <scope>NUCLEOTIDE SEQUENCE [LARGE SCALE GENOMIC DNA]</scope>
    <source>
        <strain evidence="4">DSM 13965</strain>
    </source>
</reference>
<protein>
    <recommendedName>
        <fullName evidence="6">TIGR02679 family protein</fullName>
    </recommendedName>
</protein>
<accession>K6QER1</accession>
<feature type="compositionally biased region" description="Gly residues" evidence="1">
    <location>
        <begin position="1"/>
        <end position="19"/>
    </location>
</feature>
<dbReference type="AlphaFoldDB" id="K6QER1"/>
<evidence type="ECO:0000259" key="3">
    <source>
        <dbReference type="Pfam" id="PF11796"/>
    </source>
</evidence>
<dbReference type="eggNOG" id="COG4924">
    <property type="taxonomic scope" value="Bacteria"/>
</dbReference>